<dbReference type="SUPFAM" id="SSF47446">
    <property type="entry name" value="Signal peptide-binding domain"/>
    <property type="match status" value="1"/>
</dbReference>
<name>X0VA66_9ZZZZ</name>
<sequence length="233" mass="26155">KKQAKEFQDALKISGVIITRMDSSAKAGGALTACAEVKAGVYFIATGEKINDLEDFEPKRFLSRLLGMGDLETLIEKIKLVTDEKQQQKIQKKLQKGKLSLEDVIEQVKSMSAMGGFEKLKGLIPGMSSAKIPTDKLGAQEDKVKKWEHIIKSMTQEEKENPEILQKQTSRISRVAKGAGVNTSDVRSLLKQYDMLQSFVKDSSDMDMSQGMSQKQMQKLMKKFGKKKLMRFK</sequence>
<dbReference type="Gene3D" id="3.40.50.300">
    <property type="entry name" value="P-loop containing nucleotide triphosphate hydrolases"/>
    <property type="match status" value="1"/>
</dbReference>
<evidence type="ECO:0000259" key="3">
    <source>
        <dbReference type="SMART" id="SM00962"/>
    </source>
</evidence>
<dbReference type="AlphaFoldDB" id="X0VA66"/>
<dbReference type="InterPro" id="IPR036891">
    <property type="entry name" value="Signal_recog_part_SRP54_M_sf"/>
</dbReference>
<dbReference type="SMART" id="SM00962">
    <property type="entry name" value="SRP54"/>
    <property type="match status" value="1"/>
</dbReference>
<dbReference type="EMBL" id="BARS01035088">
    <property type="protein sequence ID" value="GAG15140.1"/>
    <property type="molecule type" value="Genomic_DNA"/>
</dbReference>
<dbReference type="InterPro" id="IPR022941">
    <property type="entry name" value="SRP54"/>
</dbReference>
<gene>
    <name evidence="4" type="ORF">S01H1_54113</name>
</gene>
<dbReference type="PANTHER" id="PTHR11564:SF5">
    <property type="entry name" value="SIGNAL RECOGNITION PARTICLE SUBUNIT SRP54"/>
    <property type="match status" value="1"/>
</dbReference>
<accession>X0VA66</accession>
<dbReference type="Gene3D" id="1.10.260.30">
    <property type="entry name" value="Signal recognition particle, SRP54 subunit, M-domain"/>
    <property type="match status" value="1"/>
</dbReference>
<dbReference type="GO" id="GO:0048500">
    <property type="term" value="C:signal recognition particle"/>
    <property type="evidence" value="ECO:0007669"/>
    <property type="project" value="InterPro"/>
</dbReference>
<evidence type="ECO:0000256" key="1">
    <source>
        <dbReference type="ARBA" id="ARBA00022741"/>
    </source>
</evidence>
<dbReference type="GO" id="GO:0003924">
    <property type="term" value="F:GTPase activity"/>
    <property type="evidence" value="ECO:0007669"/>
    <property type="project" value="InterPro"/>
</dbReference>
<dbReference type="GO" id="GO:0005525">
    <property type="term" value="F:GTP binding"/>
    <property type="evidence" value="ECO:0007669"/>
    <property type="project" value="UniProtKB-KW"/>
</dbReference>
<dbReference type="PANTHER" id="PTHR11564">
    <property type="entry name" value="SIGNAL RECOGNITION PARTICLE 54K PROTEIN SRP54"/>
    <property type="match status" value="1"/>
</dbReference>
<feature type="domain" description="SRP54-type proteins GTP-binding" evidence="3">
    <location>
        <begin position="1"/>
        <end position="67"/>
    </location>
</feature>
<dbReference type="GO" id="GO:0008312">
    <property type="term" value="F:7S RNA binding"/>
    <property type="evidence" value="ECO:0007669"/>
    <property type="project" value="InterPro"/>
</dbReference>
<keyword evidence="1" id="KW-0547">Nucleotide-binding</keyword>
<dbReference type="SUPFAM" id="SSF52540">
    <property type="entry name" value="P-loop containing nucleoside triphosphate hydrolases"/>
    <property type="match status" value="1"/>
</dbReference>
<dbReference type="GO" id="GO:0006614">
    <property type="term" value="P:SRP-dependent cotranslational protein targeting to membrane"/>
    <property type="evidence" value="ECO:0007669"/>
    <property type="project" value="InterPro"/>
</dbReference>
<comment type="caution">
    <text evidence="4">The sequence shown here is derived from an EMBL/GenBank/DDBJ whole genome shotgun (WGS) entry which is preliminary data.</text>
</comment>
<feature type="non-terminal residue" evidence="4">
    <location>
        <position position="1"/>
    </location>
</feature>
<keyword evidence="2" id="KW-0342">GTP-binding</keyword>
<protein>
    <recommendedName>
        <fullName evidence="3">SRP54-type proteins GTP-binding domain-containing protein</fullName>
    </recommendedName>
</protein>
<evidence type="ECO:0000313" key="4">
    <source>
        <dbReference type="EMBL" id="GAG15140.1"/>
    </source>
</evidence>
<dbReference type="Pfam" id="PF00448">
    <property type="entry name" value="SRP54"/>
    <property type="match status" value="1"/>
</dbReference>
<dbReference type="InterPro" id="IPR004125">
    <property type="entry name" value="Signal_recog_particle_SRP54_M"/>
</dbReference>
<evidence type="ECO:0000256" key="2">
    <source>
        <dbReference type="ARBA" id="ARBA00023134"/>
    </source>
</evidence>
<dbReference type="InterPro" id="IPR000897">
    <property type="entry name" value="SRP54_GTPase_dom"/>
</dbReference>
<dbReference type="Pfam" id="PF02978">
    <property type="entry name" value="SRP_SPB"/>
    <property type="match status" value="1"/>
</dbReference>
<proteinExistence type="predicted"/>
<dbReference type="InterPro" id="IPR027417">
    <property type="entry name" value="P-loop_NTPase"/>
</dbReference>
<reference evidence="4" key="1">
    <citation type="journal article" date="2014" name="Front. Microbiol.">
        <title>High frequency of phylogenetically diverse reductive dehalogenase-homologous genes in deep subseafloor sedimentary metagenomes.</title>
        <authorList>
            <person name="Kawai M."/>
            <person name="Futagami T."/>
            <person name="Toyoda A."/>
            <person name="Takaki Y."/>
            <person name="Nishi S."/>
            <person name="Hori S."/>
            <person name="Arai W."/>
            <person name="Tsubouchi T."/>
            <person name="Morono Y."/>
            <person name="Uchiyama I."/>
            <person name="Ito T."/>
            <person name="Fujiyama A."/>
            <person name="Inagaki F."/>
            <person name="Takami H."/>
        </authorList>
    </citation>
    <scope>NUCLEOTIDE SEQUENCE</scope>
    <source>
        <strain evidence="4">Expedition CK06-06</strain>
    </source>
</reference>
<organism evidence="4">
    <name type="scientific">marine sediment metagenome</name>
    <dbReference type="NCBI Taxonomy" id="412755"/>
    <lineage>
        <taxon>unclassified sequences</taxon>
        <taxon>metagenomes</taxon>
        <taxon>ecological metagenomes</taxon>
    </lineage>
</organism>